<dbReference type="EMBL" id="CP059270">
    <property type="protein sequence ID" value="QLQ80243.1"/>
    <property type="molecule type" value="Genomic_DNA"/>
</dbReference>
<keyword evidence="2" id="KW-1185">Reference proteome</keyword>
<reference evidence="1 2" key="1">
    <citation type="submission" date="2020-06" db="EMBL/GenBank/DDBJ databases">
        <title>The yeast mating-type switching endonuclease HO is a domesticated member of an unorthodox homing genetic element family.</title>
        <authorList>
            <person name="Coughlan A.Y."/>
            <person name="Lombardi L."/>
            <person name="Braun-Galleani S."/>
            <person name="Martos A.R."/>
            <person name="Galeote V."/>
            <person name="Bigey F."/>
            <person name="Dequin S."/>
            <person name="Byrne K.P."/>
            <person name="Wolfe K.H."/>
        </authorList>
    </citation>
    <scope>NUCLEOTIDE SEQUENCE [LARGE SCALE GENOMIC DNA]</scope>
    <source>
        <strain evidence="1 2">CBS2947</strain>
    </source>
</reference>
<evidence type="ECO:0000313" key="1">
    <source>
        <dbReference type="EMBL" id="QLQ80243.1"/>
    </source>
</evidence>
<proteinExistence type="predicted"/>
<dbReference type="OrthoDB" id="4066250at2759"/>
<protein>
    <submittedName>
        <fullName evidence="1">Uncharacterized protein</fullName>
    </submittedName>
</protein>
<evidence type="ECO:0000313" key="2">
    <source>
        <dbReference type="Proteomes" id="UP000510647"/>
    </source>
</evidence>
<dbReference type="Proteomes" id="UP000510647">
    <property type="component" value="Chromosome 4"/>
</dbReference>
<name>A0A7H9HSH5_9SACH</name>
<accession>A0A7H9HSH5</accession>
<dbReference type="AlphaFoldDB" id="A0A7H9HSH5"/>
<sequence>MSFTSFMRRRGSKSAIQATIAEASIRECLETDEFEFGSQYQSVGVFDDVRVLNDPDIDSENGIAVSSGSRIISINTGTNCEIRSEELAILSTSSSSSSGSLLGGSDQQNSMIYSLAASNSQRIDEWCLKNELDGLTDTNELLGRSRNCSRVHNAVDCWEYNPEDIPLSSPVPKERYESRRSGNYTSDLLKGLNKEELSRVKQLTKELLPLLRNSRRAHSVFTSRYRDIPSVFPQRELIIACSLRYNDSETDILAPAKLSDSFSTVCLDEARSNTSLSSRAWLAWSLVPRLTESDLR</sequence>
<organism evidence="1 2">
    <name type="scientific">Torulaspora globosa</name>
    <dbReference type="NCBI Taxonomy" id="48254"/>
    <lineage>
        <taxon>Eukaryota</taxon>
        <taxon>Fungi</taxon>
        <taxon>Dikarya</taxon>
        <taxon>Ascomycota</taxon>
        <taxon>Saccharomycotina</taxon>
        <taxon>Saccharomycetes</taxon>
        <taxon>Saccharomycetales</taxon>
        <taxon>Saccharomycetaceae</taxon>
        <taxon>Torulaspora</taxon>
    </lineage>
</organism>
<gene>
    <name evidence="1" type="ORF">HG537_0D02440</name>
</gene>